<dbReference type="RefSeq" id="XP_008073708.1">
    <property type="nucleotide sequence ID" value="XM_008075517.1"/>
</dbReference>
<evidence type="ECO:0000256" key="1">
    <source>
        <dbReference type="SAM" id="SignalP"/>
    </source>
</evidence>
<dbReference type="GeneID" id="19878572"/>
<sequence>MDKAAHINLLLVLWTPPAMSTKKCIRFIPSIKPAISLYKARNLCQVPVSYTKVSSVKSISLFVTEQRLLMPVNIILVHSISFNDQVNKKLSFYDTIPPVFRLFRDLIPITDMDNLSNTSFNH</sequence>
<dbReference type="Proteomes" id="UP000011081">
    <property type="component" value="Unassembled WGS sequence"/>
</dbReference>
<accession>L2GXL0</accession>
<keyword evidence="1" id="KW-0732">Signal</keyword>
<dbReference type="InParanoid" id="L2GXL0"/>
<evidence type="ECO:0000313" key="2">
    <source>
        <dbReference type="EMBL" id="ELA47845.1"/>
    </source>
</evidence>
<protein>
    <submittedName>
        <fullName evidence="2">Uncharacterized protein</fullName>
    </submittedName>
</protein>
<gene>
    <name evidence="2" type="ORF">VCUG_00687</name>
</gene>
<dbReference type="AlphaFoldDB" id="L2GXL0"/>
<dbReference type="EMBL" id="GL877411">
    <property type="protein sequence ID" value="ELA47845.1"/>
    <property type="molecule type" value="Genomic_DNA"/>
</dbReference>
<feature type="chain" id="PRO_5003960451" evidence="1">
    <location>
        <begin position="21"/>
        <end position="122"/>
    </location>
</feature>
<keyword evidence="3" id="KW-1185">Reference proteome</keyword>
<proteinExistence type="predicted"/>
<name>L2GXL0_VAVCU</name>
<feature type="signal peptide" evidence="1">
    <location>
        <begin position="1"/>
        <end position="20"/>
    </location>
</feature>
<dbReference type="HOGENOM" id="CLU_2028484_0_0_1"/>
<evidence type="ECO:0000313" key="3">
    <source>
        <dbReference type="Proteomes" id="UP000011081"/>
    </source>
</evidence>
<organism evidence="2 3">
    <name type="scientific">Vavraia culicis (isolate floridensis)</name>
    <name type="common">Microsporidian parasite</name>
    <dbReference type="NCBI Taxonomy" id="948595"/>
    <lineage>
        <taxon>Eukaryota</taxon>
        <taxon>Fungi</taxon>
        <taxon>Fungi incertae sedis</taxon>
        <taxon>Microsporidia</taxon>
        <taxon>Pleistophoridae</taxon>
        <taxon>Vavraia</taxon>
    </lineage>
</organism>
<dbReference type="VEuPathDB" id="MicrosporidiaDB:VCUG_00687"/>
<reference evidence="3" key="1">
    <citation type="submission" date="2011-03" db="EMBL/GenBank/DDBJ databases">
        <title>The genome sequence of Vavraia culicis strain floridensis.</title>
        <authorList>
            <consortium name="The Broad Institute Genome Sequencing Platform"/>
            <person name="Cuomo C."/>
            <person name="Becnel J."/>
            <person name="Sanscrainte N."/>
            <person name="Young S.K."/>
            <person name="Zeng Q."/>
            <person name="Gargeya S."/>
            <person name="Fitzgerald M."/>
            <person name="Haas B."/>
            <person name="Abouelleil A."/>
            <person name="Alvarado L."/>
            <person name="Arachchi H.M."/>
            <person name="Berlin A."/>
            <person name="Chapman S.B."/>
            <person name="Gearin G."/>
            <person name="Goldberg J."/>
            <person name="Griggs A."/>
            <person name="Gujja S."/>
            <person name="Hansen M."/>
            <person name="Heiman D."/>
            <person name="Howarth C."/>
            <person name="Larimer J."/>
            <person name="Lui A."/>
            <person name="MacDonald P.J.P."/>
            <person name="McCowen C."/>
            <person name="Montmayeur A."/>
            <person name="Murphy C."/>
            <person name="Neiman D."/>
            <person name="Pearson M."/>
            <person name="Priest M."/>
            <person name="Roberts A."/>
            <person name="Saif S."/>
            <person name="Shea T."/>
            <person name="Sisk P."/>
            <person name="Stolte C."/>
            <person name="Sykes S."/>
            <person name="Wortman J."/>
            <person name="Nusbaum C."/>
            <person name="Birren B."/>
        </authorList>
    </citation>
    <scope>NUCLEOTIDE SEQUENCE [LARGE SCALE GENOMIC DNA]</scope>
    <source>
        <strain evidence="3">floridensis</strain>
    </source>
</reference>